<comment type="pathway">
    <text evidence="3">Protein modification; protein glycosylation.</text>
</comment>
<accession>A0A819PE56</accession>
<dbReference type="Proteomes" id="UP000663881">
    <property type="component" value="Unassembled WGS sequence"/>
</dbReference>
<gene>
    <name evidence="4" type="ORF">OKA104_LOCUS30207</name>
</gene>
<dbReference type="GO" id="GO:0005975">
    <property type="term" value="P:carbohydrate metabolic process"/>
    <property type="evidence" value="ECO:0007669"/>
    <property type="project" value="InterPro"/>
</dbReference>
<dbReference type="PANTHER" id="PTHR11927:SF9">
    <property type="entry name" value="L-FUCOSYLTRANSFERASE"/>
    <property type="match status" value="1"/>
</dbReference>
<reference evidence="4" key="1">
    <citation type="submission" date="2021-02" db="EMBL/GenBank/DDBJ databases">
        <authorList>
            <person name="Nowell W R."/>
        </authorList>
    </citation>
    <scope>NUCLEOTIDE SEQUENCE</scope>
</reference>
<evidence type="ECO:0000256" key="2">
    <source>
        <dbReference type="ARBA" id="ARBA00022679"/>
    </source>
</evidence>
<organism evidence="4 5">
    <name type="scientific">Adineta steineri</name>
    <dbReference type="NCBI Taxonomy" id="433720"/>
    <lineage>
        <taxon>Eukaryota</taxon>
        <taxon>Metazoa</taxon>
        <taxon>Spiralia</taxon>
        <taxon>Gnathifera</taxon>
        <taxon>Rotifera</taxon>
        <taxon>Eurotatoria</taxon>
        <taxon>Bdelloidea</taxon>
        <taxon>Adinetida</taxon>
        <taxon>Adinetidae</taxon>
        <taxon>Adineta</taxon>
    </lineage>
</organism>
<evidence type="ECO:0000313" key="4">
    <source>
        <dbReference type="EMBL" id="CAF4008239.1"/>
    </source>
</evidence>
<keyword evidence="3" id="KW-0735">Signal-anchor</keyword>
<dbReference type="UniPathway" id="UPA00378"/>
<keyword evidence="3" id="KW-0325">Glycoprotein</keyword>
<name>A0A819PE56_9BILA</name>
<dbReference type="AlphaFoldDB" id="A0A819PE56"/>
<keyword evidence="3" id="KW-0333">Golgi apparatus</keyword>
<dbReference type="EC" id="2.4.1.-" evidence="3"/>
<protein>
    <recommendedName>
        <fullName evidence="3">L-Fucosyltransferase</fullName>
        <ecNumber evidence="3">2.4.1.-</ecNumber>
    </recommendedName>
</protein>
<dbReference type="Pfam" id="PF01531">
    <property type="entry name" value="Glyco_transf_11"/>
    <property type="match status" value="1"/>
</dbReference>
<evidence type="ECO:0000256" key="1">
    <source>
        <dbReference type="ARBA" id="ARBA00022676"/>
    </source>
</evidence>
<evidence type="ECO:0000256" key="3">
    <source>
        <dbReference type="RuleBase" id="RU363129"/>
    </source>
</evidence>
<dbReference type="InterPro" id="IPR002516">
    <property type="entry name" value="Glyco_trans_11"/>
</dbReference>
<sequence>MFASAYGLARIHTCKMYVARHILNELEASFDIWVPYLITKTEMKNLIGIARWNSSCKFFPELMQPNVISDDKYYSARMFAKNKNVIITPQHFSSSEDLAILALCQHSIITSGSLGWWSAFLAGGNVTYHVSDMPNQSTTYDCNSANYLPSWLPISTS</sequence>
<comment type="caution">
    <text evidence="4">The sequence shown here is derived from an EMBL/GenBank/DDBJ whole genome shotgun (WGS) entry which is preliminary data.</text>
</comment>
<keyword evidence="2 3" id="KW-0808">Transferase</keyword>
<dbReference type="GO" id="GO:0008107">
    <property type="term" value="F:galactoside 2-alpha-L-fucosyltransferase activity"/>
    <property type="evidence" value="ECO:0007669"/>
    <property type="project" value="InterPro"/>
</dbReference>
<evidence type="ECO:0000313" key="5">
    <source>
        <dbReference type="Proteomes" id="UP000663881"/>
    </source>
</evidence>
<dbReference type="EMBL" id="CAJOAY010003194">
    <property type="protein sequence ID" value="CAF4008239.1"/>
    <property type="molecule type" value="Genomic_DNA"/>
</dbReference>
<keyword evidence="3" id="KW-0812">Transmembrane</keyword>
<keyword evidence="1 3" id="KW-0328">Glycosyltransferase</keyword>
<proteinExistence type="inferred from homology"/>
<dbReference type="PANTHER" id="PTHR11927">
    <property type="entry name" value="GALACTOSIDE 2-L-FUCOSYLTRANSFERASE"/>
    <property type="match status" value="1"/>
</dbReference>
<comment type="subcellular location">
    <subcellularLocation>
        <location evidence="3">Golgi apparatus</location>
        <location evidence="3">Golgi stack membrane</location>
        <topology evidence="3">Single-pass type II membrane protein</topology>
    </subcellularLocation>
</comment>
<dbReference type="GO" id="GO:0032580">
    <property type="term" value="C:Golgi cisterna membrane"/>
    <property type="evidence" value="ECO:0007669"/>
    <property type="project" value="UniProtKB-SubCell"/>
</dbReference>
<comment type="similarity">
    <text evidence="3">Belongs to the glycosyltransferase 11 family.</text>
</comment>